<organism evidence="3 4">
    <name type="scientific">Parablautia muri</name>
    <dbReference type="NCBI Taxonomy" id="2320879"/>
    <lineage>
        <taxon>Bacteria</taxon>
        <taxon>Bacillati</taxon>
        <taxon>Bacillota</taxon>
        <taxon>Clostridia</taxon>
        <taxon>Lachnospirales</taxon>
        <taxon>Lachnospiraceae</taxon>
        <taxon>Parablautia</taxon>
    </lineage>
</organism>
<dbReference type="RefSeq" id="WP_160561147.1">
    <property type="nucleotide sequence ID" value="NZ_QZDT01000030.1"/>
</dbReference>
<dbReference type="EMBL" id="QZDT01000030">
    <property type="protein sequence ID" value="NBJ94107.1"/>
    <property type="molecule type" value="Genomic_DNA"/>
</dbReference>
<dbReference type="Gene3D" id="3.40.50.620">
    <property type="entry name" value="HUPs"/>
    <property type="match status" value="1"/>
</dbReference>
<keyword evidence="4" id="KW-1185">Reference proteome</keyword>
<feature type="transmembrane region" description="Helical" evidence="1">
    <location>
        <begin position="28"/>
        <end position="47"/>
    </location>
</feature>
<dbReference type="OrthoDB" id="9782395at2"/>
<name>A0A9X5GUI4_9FIRM</name>
<evidence type="ECO:0000256" key="1">
    <source>
        <dbReference type="SAM" id="Phobius"/>
    </source>
</evidence>
<keyword evidence="1" id="KW-0812">Transmembrane</keyword>
<dbReference type="AlphaFoldDB" id="A0A9X5GUI4"/>
<proteinExistence type="predicted"/>
<protein>
    <submittedName>
        <fullName evidence="3">YdcF family protein</fullName>
    </submittedName>
</protein>
<evidence type="ECO:0000313" key="3">
    <source>
        <dbReference type="EMBL" id="NBJ94107.1"/>
    </source>
</evidence>
<dbReference type="PANTHER" id="PTHR30336:SF4">
    <property type="entry name" value="ENVELOPE BIOGENESIS FACTOR ELYC"/>
    <property type="match status" value="1"/>
</dbReference>
<evidence type="ECO:0000313" key="4">
    <source>
        <dbReference type="Proteomes" id="UP001154420"/>
    </source>
</evidence>
<sequence>MCFVLLLLGIIFIGYFCGIIFFTGHAGSFSFVWLFLGIGAFIMCILLKKKIWHDRIPFWFRRFFIVLVCLGGILFLVVEGCIVSGFSKKGPSGLDYLVVLGAQIKAGGPSRALQYRLDEAAGYLVENPDTKVIVSGGQGADEPVSEAQGMHDYLVEKGIAPERILMEDQSRNTFQNLVFSAELLDKEADSVGVVSNNFHVFRAEKIARKAGYQNVCGIAAKGEPFLQYNNMMREFFGVLKDFLAGNM</sequence>
<dbReference type="Proteomes" id="UP001154420">
    <property type="component" value="Unassembled WGS sequence"/>
</dbReference>
<reference evidence="3" key="1">
    <citation type="submission" date="2018-09" db="EMBL/GenBank/DDBJ databases">
        <title>Murine metabolic-syndrome-specific gut microbial biobank.</title>
        <authorList>
            <person name="Liu C."/>
        </authorList>
    </citation>
    <scope>NUCLEOTIDE SEQUENCE</scope>
    <source>
        <strain evidence="3">D42-62</strain>
    </source>
</reference>
<dbReference type="Pfam" id="PF02698">
    <property type="entry name" value="DUF218"/>
    <property type="match status" value="1"/>
</dbReference>
<dbReference type="GO" id="GO:0000270">
    <property type="term" value="P:peptidoglycan metabolic process"/>
    <property type="evidence" value="ECO:0007669"/>
    <property type="project" value="TreeGrafter"/>
</dbReference>
<gene>
    <name evidence="3" type="ORF">D5281_16315</name>
</gene>
<feature type="domain" description="DUF218" evidence="2">
    <location>
        <begin position="95"/>
        <end position="234"/>
    </location>
</feature>
<dbReference type="GO" id="GO:0005886">
    <property type="term" value="C:plasma membrane"/>
    <property type="evidence" value="ECO:0007669"/>
    <property type="project" value="TreeGrafter"/>
</dbReference>
<keyword evidence="1" id="KW-1133">Transmembrane helix</keyword>
<keyword evidence="1" id="KW-0472">Membrane</keyword>
<comment type="caution">
    <text evidence="3">The sequence shown here is derived from an EMBL/GenBank/DDBJ whole genome shotgun (WGS) entry which is preliminary data.</text>
</comment>
<dbReference type="GO" id="GO:0043164">
    <property type="term" value="P:Gram-negative-bacterium-type cell wall biogenesis"/>
    <property type="evidence" value="ECO:0007669"/>
    <property type="project" value="TreeGrafter"/>
</dbReference>
<dbReference type="InterPro" id="IPR014729">
    <property type="entry name" value="Rossmann-like_a/b/a_fold"/>
</dbReference>
<dbReference type="InterPro" id="IPR003848">
    <property type="entry name" value="DUF218"/>
</dbReference>
<dbReference type="PANTHER" id="PTHR30336">
    <property type="entry name" value="INNER MEMBRANE PROTEIN, PROBABLE PERMEASE"/>
    <property type="match status" value="1"/>
</dbReference>
<accession>A0A9X5GUI4</accession>
<feature type="transmembrane region" description="Helical" evidence="1">
    <location>
        <begin position="59"/>
        <end position="78"/>
    </location>
</feature>
<dbReference type="CDD" id="cd06259">
    <property type="entry name" value="YdcF-like"/>
    <property type="match status" value="1"/>
</dbReference>
<dbReference type="InterPro" id="IPR051599">
    <property type="entry name" value="Cell_Envelope_Assoc"/>
</dbReference>
<evidence type="ECO:0000259" key="2">
    <source>
        <dbReference type="Pfam" id="PF02698"/>
    </source>
</evidence>